<reference evidence="2 3" key="1">
    <citation type="submission" date="2017-02" db="EMBL/GenBank/DDBJ databases">
        <title>Ketogulonicigenium robustum SPU B003 Genome sequencing and assembly.</title>
        <authorList>
            <person name="Li Y."/>
            <person name="Liu L."/>
            <person name="Wang C."/>
            <person name="Zhang M."/>
            <person name="Zhang T."/>
            <person name="Zhang Y."/>
        </authorList>
    </citation>
    <scope>NUCLEOTIDE SEQUENCE [LARGE SCALE GENOMIC DNA]</scope>
    <source>
        <strain evidence="2 3">SPU_B003</strain>
    </source>
</reference>
<gene>
    <name evidence="2" type="ORF">BVG79_01037</name>
</gene>
<dbReference type="EMBL" id="CP019937">
    <property type="protein sequence ID" value="ARO14383.1"/>
    <property type="molecule type" value="Genomic_DNA"/>
</dbReference>
<keyword evidence="3" id="KW-1185">Reference proteome</keyword>
<dbReference type="InterPro" id="IPR011008">
    <property type="entry name" value="Dimeric_a/b-barrel"/>
</dbReference>
<protein>
    <recommendedName>
        <fullName evidence="1">DUF1330 domain-containing protein</fullName>
    </recommendedName>
</protein>
<dbReference type="Gene3D" id="3.30.70.100">
    <property type="match status" value="1"/>
</dbReference>
<dbReference type="STRING" id="92947.BVG79_01037"/>
<dbReference type="RefSeq" id="WP_085785943.1">
    <property type="nucleotide sequence ID" value="NZ_CP019937.1"/>
</dbReference>
<evidence type="ECO:0000259" key="1">
    <source>
        <dbReference type="Pfam" id="PF07045"/>
    </source>
</evidence>
<feature type="domain" description="DUF1330" evidence="1">
    <location>
        <begin position="3"/>
        <end position="94"/>
    </location>
</feature>
<dbReference type="AlphaFoldDB" id="A0A1W6NZ00"/>
<dbReference type="SUPFAM" id="SSF54909">
    <property type="entry name" value="Dimeric alpha+beta barrel"/>
    <property type="match status" value="1"/>
</dbReference>
<proteinExistence type="predicted"/>
<dbReference type="PANTHER" id="PTHR41521:SF4">
    <property type="entry name" value="BLR0684 PROTEIN"/>
    <property type="match status" value="1"/>
</dbReference>
<name>A0A1W6NZ00_9RHOB</name>
<dbReference type="Proteomes" id="UP000242447">
    <property type="component" value="Chromosome"/>
</dbReference>
<organism evidence="2 3">
    <name type="scientific">Ketogulonicigenium robustum</name>
    <dbReference type="NCBI Taxonomy" id="92947"/>
    <lineage>
        <taxon>Bacteria</taxon>
        <taxon>Pseudomonadati</taxon>
        <taxon>Pseudomonadota</taxon>
        <taxon>Alphaproteobacteria</taxon>
        <taxon>Rhodobacterales</taxon>
        <taxon>Roseobacteraceae</taxon>
        <taxon>Ketogulonicigenium</taxon>
    </lineage>
</organism>
<evidence type="ECO:0000313" key="2">
    <source>
        <dbReference type="EMBL" id="ARO14383.1"/>
    </source>
</evidence>
<sequence length="96" mass="10533">MPSALWIARIDVTDAERYAEYARLAPAAIAEFGGKFLTRGGAYEVLEGQGRARNVVTRFPSMDAARDCYNSPAYQAALAYVDGSAERDIIIVEELE</sequence>
<dbReference type="OrthoDB" id="9806380at2"/>
<dbReference type="PANTHER" id="PTHR41521">
    <property type="match status" value="1"/>
</dbReference>
<dbReference type="InterPro" id="IPR010753">
    <property type="entry name" value="DUF1330"/>
</dbReference>
<dbReference type="KEGG" id="kro:BVG79_01037"/>
<dbReference type="Pfam" id="PF07045">
    <property type="entry name" value="DUF1330"/>
    <property type="match status" value="1"/>
</dbReference>
<evidence type="ECO:0000313" key="3">
    <source>
        <dbReference type="Proteomes" id="UP000242447"/>
    </source>
</evidence>
<accession>A0A1W6NZ00</accession>